<dbReference type="GO" id="GO:0004385">
    <property type="term" value="F:GMP kinase activity"/>
    <property type="evidence" value="ECO:0007669"/>
    <property type="project" value="UniProtKB-EC"/>
</dbReference>
<evidence type="ECO:0000313" key="8">
    <source>
        <dbReference type="Proteomes" id="UP000016511"/>
    </source>
</evidence>
<keyword evidence="3" id="KW-0808">Transferase</keyword>
<evidence type="ECO:0000256" key="4">
    <source>
        <dbReference type="ARBA" id="ARBA00022777"/>
    </source>
</evidence>
<feature type="domain" description="Guanylate kinase-like" evidence="6">
    <location>
        <begin position="38"/>
        <end position="214"/>
    </location>
</feature>
<name>U1YGE5_ANEAE</name>
<dbReference type="Pfam" id="PF00625">
    <property type="entry name" value="Guanylate_kin"/>
    <property type="match status" value="1"/>
</dbReference>
<evidence type="ECO:0000256" key="3">
    <source>
        <dbReference type="ARBA" id="ARBA00022679"/>
    </source>
</evidence>
<protein>
    <submittedName>
        <fullName evidence="7">Guanylate kinase</fullName>
    </submittedName>
</protein>
<proteinExistence type="inferred from homology"/>
<comment type="catalytic activity">
    <reaction evidence="5">
        <text>GMP + ATP = GDP + ADP</text>
        <dbReference type="Rhea" id="RHEA:20780"/>
        <dbReference type="ChEBI" id="CHEBI:30616"/>
        <dbReference type="ChEBI" id="CHEBI:58115"/>
        <dbReference type="ChEBI" id="CHEBI:58189"/>
        <dbReference type="ChEBI" id="CHEBI:456216"/>
        <dbReference type="EC" id="2.7.4.8"/>
    </reaction>
</comment>
<dbReference type="InterPro" id="IPR008144">
    <property type="entry name" value="Guanylate_kin-like_dom"/>
</dbReference>
<dbReference type="eggNOG" id="COG0194">
    <property type="taxonomic scope" value="Bacteria"/>
</dbReference>
<comment type="caution">
    <text evidence="7">The sequence shown here is derived from an EMBL/GenBank/DDBJ whole genome shotgun (WGS) entry which is preliminary data.</text>
</comment>
<dbReference type="HOGENOM" id="CLU_001715_1_2_9"/>
<dbReference type="PANTHER" id="PTHR23117:SF13">
    <property type="entry name" value="GUANYLATE KINASE"/>
    <property type="match status" value="1"/>
</dbReference>
<keyword evidence="8" id="KW-1185">Reference proteome</keyword>
<comment type="function">
    <text evidence="1">Essential for recycling GMP and indirectly, cGMP.</text>
</comment>
<dbReference type="AlphaFoldDB" id="U1YGE5"/>
<dbReference type="InterPro" id="IPR008145">
    <property type="entry name" value="GK/Ca_channel_bsu"/>
</dbReference>
<dbReference type="InterPro" id="IPR027417">
    <property type="entry name" value="P-loop_NTPase"/>
</dbReference>
<evidence type="ECO:0000313" key="7">
    <source>
        <dbReference type="EMBL" id="ERI09846.1"/>
    </source>
</evidence>
<dbReference type="GO" id="GO:0005829">
    <property type="term" value="C:cytosol"/>
    <property type="evidence" value="ECO:0007669"/>
    <property type="project" value="TreeGrafter"/>
</dbReference>
<evidence type="ECO:0000259" key="6">
    <source>
        <dbReference type="PROSITE" id="PS50052"/>
    </source>
</evidence>
<evidence type="ECO:0000256" key="5">
    <source>
        <dbReference type="ARBA" id="ARBA00048594"/>
    </source>
</evidence>
<dbReference type="PROSITE" id="PS50052">
    <property type="entry name" value="GUANYLATE_KINASE_2"/>
    <property type="match status" value="1"/>
</dbReference>
<keyword evidence="4 7" id="KW-0418">Kinase</keyword>
<reference evidence="7 8" key="1">
    <citation type="submission" date="2013-08" db="EMBL/GenBank/DDBJ databases">
        <authorList>
            <person name="Weinstock G."/>
            <person name="Sodergren E."/>
            <person name="Wylie T."/>
            <person name="Fulton L."/>
            <person name="Fulton R."/>
            <person name="Fronick C."/>
            <person name="O'Laughlin M."/>
            <person name="Godfrey J."/>
            <person name="Miner T."/>
            <person name="Herter B."/>
            <person name="Appelbaum E."/>
            <person name="Cordes M."/>
            <person name="Lek S."/>
            <person name="Wollam A."/>
            <person name="Pepin K.H."/>
            <person name="Palsikar V.B."/>
            <person name="Mitreva M."/>
            <person name="Wilson R.K."/>
        </authorList>
    </citation>
    <scope>NUCLEOTIDE SEQUENCE [LARGE SCALE GENOMIC DNA]</scope>
    <source>
        <strain evidence="7 8">ATCC 12856</strain>
    </source>
</reference>
<evidence type="ECO:0000256" key="2">
    <source>
        <dbReference type="ARBA" id="ARBA00005790"/>
    </source>
</evidence>
<evidence type="ECO:0000256" key="1">
    <source>
        <dbReference type="ARBA" id="ARBA00003531"/>
    </source>
</evidence>
<dbReference type="InterPro" id="IPR020590">
    <property type="entry name" value="Guanylate_kinase_CS"/>
</dbReference>
<dbReference type="Gene3D" id="3.40.50.300">
    <property type="entry name" value="P-loop containing nucleotide triphosphate hydrolases"/>
    <property type="match status" value="1"/>
</dbReference>
<organism evidence="7 8">
    <name type="scientific">Aneurinibacillus aneurinilyticus ATCC 12856</name>
    <dbReference type="NCBI Taxonomy" id="649747"/>
    <lineage>
        <taxon>Bacteria</taxon>
        <taxon>Bacillati</taxon>
        <taxon>Bacillota</taxon>
        <taxon>Bacilli</taxon>
        <taxon>Bacillales</taxon>
        <taxon>Paenibacillaceae</taxon>
        <taxon>Aneurinibacillus group</taxon>
        <taxon>Aneurinibacillus</taxon>
    </lineage>
</organism>
<dbReference type="EMBL" id="AWSJ01000136">
    <property type="protein sequence ID" value="ERI09846.1"/>
    <property type="molecule type" value="Genomic_DNA"/>
</dbReference>
<dbReference type="PROSITE" id="PS00856">
    <property type="entry name" value="GUANYLATE_KINASE_1"/>
    <property type="match status" value="1"/>
</dbReference>
<accession>U1YGE5</accession>
<sequence length="226" mass="26340">MTIYFLGLKTLQKNFKYNKNKSLFQQGGLSMYELQAHERIFVFTGPYGAGRKTVADMVGETLGMQRVIPYTTRPRRSVEVDGQDYHFVSPEQFAQMKANDVFIETIELDHIMYGIKESDIEHDLQKSGVIYLILNHYGADALKRLYGDKVIRICIHTDPDTIMKKQRTRGYSDEVIRRHLKYYEKENAYKSQCEHCFANNELAHTVFAVSETIEPYLGRNLMPDYQ</sequence>
<dbReference type="SUPFAM" id="SSF52540">
    <property type="entry name" value="P-loop containing nucleoside triphosphate hydrolases"/>
    <property type="match status" value="1"/>
</dbReference>
<gene>
    <name evidence="7" type="ORF">HMPREF0083_02109</name>
</gene>
<comment type="similarity">
    <text evidence="2">Belongs to the guanylate kinase family.</text>
</comment>
<dbReference type="STRING" id="649747.HMPREF0083_02109"/>
<dbReference type="SMART" id="SM00072">
    <property type="entry name" value="GuKc"/>
    <property type="match status" value="1"/>
</dbReference>
<dbReference type="PATRIC" id="fig|649747.3.peg.1906"/>
<dbReference type="Proteomes" id="UP000016511">
    <property type="component" value="Unassembled WGS sequence"/>
</dbReference>
<dbReference type="PANTHER" id="PTHR23117">
    <property type="entry name" value="GUANYLATE KINASE-RELATED"/>
    <property type="match status" value="1"/>
</dbReference>